<dbReference type="CDD" id="cd06222">
    <property type="entry name" value="RNase_H_like"/>
    <property type="match status" value="1"/>
</dbReference>
<dbReference type="PANTHER" id="PTHR47723">
    <property type="entry name" value="OS05G0353850 PROTEIN"/>
    <property type="match status" value="1"/>
</dbReference>
<gene>
    <name evidence="2" type="ORF">G2W53_041065</name>
</gene>
<dbReference type="Gene3D" id="3.30.420.10">
    <property type="entry name" value="Ribonuclease H-like superfamily/Ribonuclease H"/>
    <property type="match status" value="1"/>
</dbReference>
<dbReference type="InterPro" id="IPR002156">
    <property type="entry name" value="RNaseH_domain"/>
</dbReference>
<dbReference type="GO" id="GO:0004523">
    <property type="term" value="F:RNA-DNA hybrid ribonuclease activity"/>
    <property type="evidence" value="ECO:0007669"/>
    <property type="project" value="InterPro"/>
</dbReference>
<dbReference type="SUPFAM" id="SSF53098">
    <property type="entry name" value="Ribonuclease H-like"/>
    <property type="match status" value="1"/>
</dbReference>
<evidence type="ECO:0000313" key="2">
    <source>
        <dbReference type="EMBL" id="KAF7801954.1"/>
    </source>
</evidence>
<evidence type="ECO:0000313" key="3">
    <source>
        <dbReference type="Proteomes" id="UP000634136"/>
    </source>
</evidence>
<dbReference type="InterPro" id="IPR026960">
    <property type="entry name" value="RVT-Znf"/>
</dbReference>
<dbReference type="InterPro" id="IPR053151">
    <property type="entry name" value="RNase_H-like"/>
</dbReference>
<sequence length="583" mass="66647">MAGRVSLIKSVTSSIPIFHMQNNSIPQSIIQEFEKAERKFLWGEEENKRKLHTYSWEVACTSKENGGLGIRKLTTMNRALICKTAWNLFYGPNNLCSQVIANKYHKRCKDPGNIYYKTGDSRFWKAISNNWDFIQSNTGWEIRNGSKVLFWLDDWVPTIGPLILRCICSVNEDLLTTNVAHYVQDNEWKLDIIQELLPFDIVTKIMGMVPPIPSDIDDRARWKGNKEGVCTTTHAYQLLEDEQPDDNQSLWNKIWKLKFQQRLKLLLWRITRDNLPTRKKLSSQGLGTDICPMCRRFSESTLHIFRDCVISHEFWSKCVSISEHSTFFNCSLKSWVEWNIQSSRKSLGTIPWLVIFDNAVSTFWMWRNQSIFEEGFETPSNPIKIILSYAEQYWSAVLSYTKDPIIGPTPIKTGWVLPPMDWHKINTDGSTNSDASLAGCGGIARNHQGNWIGGFHSLIGNCSVLDAELWGIYRGLMFAKKKGLQRVIIETDSMEAIDLIEKAITRRFSGNRLVGKIYELSTNLGCVIFNHCNREANNCADRLARNSLSFNFGVTELASPPRNLVSLIARDLVGLPSCPREPG</sequence>
<dbReference type="OrthoDB" id="1436613at2759"/>
<dbReference type="PROSITE" id="PS50879">
    <property type="entry name" value="RNASE_H_1"/>
    <property type="match status" value="1"/>
</dbReference>
<comment type="caution">
    <text evidence="2">The sequence shown here is derived from an EMBL/GenBank/DDBJ whole genome shotgun (WGS) entry which is preliminary data.</text>
</comment>
<dbReference type="Pfam" id="PF13456">
    <property type="entry name" value="RVT_3"/>
    <property type="match status" value="1"/>
</dbReference>
<evidence type="ECO:0000259" key="1">
    <source>
        <dbReference type="PROSITE" id="PS50879"/>
    </source>
</evidence>
<dbReference type="Proteomes" id="UP000634136">
    <property type="component" value="Unassembled WGS sequence"/>
</dbReference>
<dbReference type="InterPro" id="IPR036397">
    <property type="entry name" value="RNaseH_sf"/>
</dbReference>
<organism evidence="2 3">
    <name type="scientific">Senna tora</name>
    <dbReference type="NCBI Taxonomy" id="362788"/>
    <lineage>
        <taxon>Eukaryota</taxon>
        <taxon>Viridiplantae</taxon>
        <taxon>Streptophyta</taxon>
        <taxon>Embryophyta</taxon>
        <taxon>Tracheophyta</taxon>
        <taxon>Spermatophyta</taxon>
        <taxon>Magnoliopsida</taxon>
        <taxon>eudicotyledons</taxon>
        <taxon>Gunneridae</taxon>
        <taxon>Pentapetalae</taxon>
        <taxon>rosids</taxon>
        <taxon>fabids</taxon>
        <taxon>Fabales</taxon>
        <taxon>Fabaceae</taxon>
        <taxon>Caesalpinioideae</taxon>
        <taxon>Cassia clade</taxon>
        <taxon>Senna</taxon>
    </lineage>
</organism>
<dbReference type="Pfam" id="PF13966">
    <property type="entry name" value="zf-RVT"/>
    <property type="match status" value="1"/>
</dbReference>
<name>A0A834SEL7_9FABA</name>
<dbReference type="InterPro" id="IPR012337">
    <property type="entry name" value="RNaseH-like_sf"/>
</dbReference>
<feature type="domain" description="RNase H type-1" evidence="1">
    <location>
        <begin position="419"/>
        <end position="549"/>
    </location>
</feature>
<dbReference type="EMBL" id="JAAIUW010000013">
    <property type="protein sequence ID" value="KAF7801954.1"/>
    <property type="molecule type" value="Genomic_DNA"/>
</dbReference>
<dbReference type="PANTHER" id="PTHR47723:SF13">
    <property type="entry name" value="PUTATIVE-RELATED"/>
    <property type="match status" value="1"/>
</dbReference>
<reference evidence="2" key="1">
    <citation type="submission" date="2020-09" db="EMBL/GenBank/DDBJ databases">
        <title>Genome-Enabled Discovery of Anthraquinone Biosynthesis in Senna tora.</title>
        <authorList>
            <person name="Kang S.-H."/>
            <person name="Pandey R.P."/>
            <person name="Lee C.-M."/>
            <person name="Sim J.-S."/>
            <person name="Jeong J.-T."/>
            <person name="Choi B.-S."/>
            <person name="Jung M."/>
            <person name="Ginzburg D."/>
            <person name="Zhao K."/>
            <person name="Won S.Y."/>
            <person name="Oh T.-J."/>
            <person name="Yu Y."/>
            <person name="Kim N.-H."/>
            <person name="Lee O.R."/>
            <person name="Lee T.-H."/>
            <person name="Bashyal P."/>
            <person name="Kim T.-S."/>
            <person name="Lee W.-H."/>
            <person name="Kawkins C."/>
            <person name="Kim C.-K."/>
            <person name="Kim J.S."/>
            <person name="Ahn B.O."/>
            <person name="Rhee S.Y."/>
            <person name="Sohng J.K."/>
        </authorList>
    </citation>
    <scope>NUCLEOTIDE SEQUENCE</scope>
    <source>
        <tissue evidence="2">Leaf</tissue>
    </source>
</reference>
<accession>A0A834SEL7</accession>
<proteinExistence type="predicted"/>
<dbReference type="InterPro" id="IPR044730">
    <property type="entry name" value="RNase_H-like_dom_plant"/>
</dbReference>
<dbReference type="GO" id="GO:0003676">
    <property type="term" value="F:nucleic acid binding"/>
    <property type="evidence" value="ECO:0007669"/>
    <property type="project" value="InterPro"/>
</dbReference>
<protein>
    <submittedName>
        <fullName evidence="2">Ribonuclease H</fullName>
    </submittedName>
</protein>
<dbReference type="AlphaFoldDB" id="A0A834SEL7"/>
<keyword evidence="3" id="KW-1185">Reference proteome</keyword>